<feature type="compositionally biased region" description="Polar residues" evidence="1">
    <location>
        <begin position="154"/>
        <end position="166"/>
    </location>
</feature>
<feature type="compositionally biased region" description="Basic and acidic residues" evidence="1">
    <location>
        <begin position="320"/>
        <end position="334"/>
    </location>
</feature>
<feature type="compositionally biased region" description="Basic and acidic residues" evidence="1">
    <location>
        <begin position="285"/>
        <end position="298"/>
    </location>
</feature>
<evidence type="ECO:0008006" key="4">
    <source>
        <dbReference type="Google" id="ProtNLM"/>
    </source>
</evidence>
<evidence type="ECO:0000256" key="1">
    <source>
        <dbReference type="SAM" id="MobiDB-lite"/>
    </source>
</evidence>
<proteinExistence type="predicted"/>
<feature type="region of interest" description="Disordered" evidence="1">
    <location>
        <begin position="254"/>
        <end position="379"/>
    </location>
</feature>
<feature type="compositionally biased region" description="Basic residues" evidence="1">
    <location>
        <begin position="335"/>
        <end position="345"/>
    </location>
</feature>
<name>A0A8S9SGZ3_BRACR</name>
<organism evidence="2 3">
    <name type="scientific">Brassica cretica</name>
    <name type="common">Mustard</name>
    <dbReference type="NCBI Taxonomy" id="69181"/>
    <lineage>
        <taxon>Eukaryota</taxon>
        <taxon>Viridiplantae</taxon>
        <taxon>Streptophyta</taxon>
        <taxon>Embryophyta</taxon>
        <taxon>Tracheophyta</taxon>
        <taxon>Spermatophyta</taxon>
        <taxon>Magnoliopsida</taxon>
        <taxon>eudicotyledons</taxon>
        <taxon>Gunneridae</taxon>
        <taxon>Pentapetalae</taxon>
        <taxon>rosids</taxon>
        <taxon>malvids</taxon>
        <taxon>Brassicales</taxon>
        <taxon>Brassicaceae</taxon>
        <taxon>Brassiceae</taxon>
        <taxon>Brassica</taxon>
    </lineage>
</organism>
<dbReference type="EMBL" id="QGKX02000004">
    <property type="protein sequence ID" value="KAF3599370.1"/>
    <property type="molecule type" value="Genomic_DNA"/>
</dbReference>
<comment type="caution">
    <text evidence="2">The sequence shown here is derived from an EMBL/GenBank/DDBJ whole genome shotgun (WGS) entry which is preliminary data.</text>
</comment>
<protein>
    <recommendedName>
        <fullName evidence="4">Zinc knuckle CX2CX4HX4C domain-containing protein</fullName>
    </recommendedName>
</protein>
<feature type="compositionally biased region" description="Basic and acidic residues" evidence="1">
    <location>
        <begin position="31"/>
        <end position="57"/>
    </location>
</feature>
<gene>
    <name evidence="2" type="ORF">F2Q69_00033965</name>
</gene>
<sequence length="379" mass="43646">MKRLEKHCDKCFRLDHDVKECLVAKHKLKKAKEDEETARHKQTYRDDQHGQWEKSEVFRFAATRSKEDYPERQHYSRETFDRRRDARYHLNESRRSRQSQMAPHRSQSSQRPVEWRAKSISHSLNQRVEGTRPQGENLGQYRRKEDPPERQRTSSENVAKTQSGNRAMTKEDESSSSKAMVEASANGTPLQATHQEAFEVALEEVREVMVQYTQCADPTESAARRERMKKAEQQGELEETALQMVKAAMIGTETEQEVTLGLRSSPTAERIPAALRLGPLNTEDTLCREEPPRDEAAPKRKPGRPPALHRLGPSKQQRKPNNEDTTNEKQSERKKLGRPPGKRVVHQSPKPIRGTSSRKRKFHRLDMGLAASPCFGNKK</sequence>
<feature type="compositionally biased region" description="Basic and acidic residues" evidence="1">
    <location>
        <begin position="222"/>
        <end position="233"/>
    </location>
</feature>
<feature type="region of interest" description="Disordered" evidence="1">
    <location>
        <begin position="28"/>
        <end position="192"/>
    </location>
</feature>
<feature type="compositionally biased region" description="Basic and acidic residues" evidence="1">
    <location>
        <begin position="142"/>
        <end position="153"/>
    </location>
</feature>
<feature type="compositionally biased region" description="Basic and acidic residues" evidence="1">
    <location>
        <begin position="64"/>
        <end position="95"/>
    </location>
</feature>
<dbReference type="Proteomes" id="UP000712600">
    <property type="component" value="Unassembled WGS sequence"/>
</dbReference>
<dbReference type="AlphaFoldDB" id="A0A8S9SGZ3"/>
<accession>A0A8S9SGZ3</accession>
<evidence type="ECO:0000313" key="3">
    <source>
        <dbReference type="Proteomes" id="UP000712600"/>
    </source>
</evidence>
<reference evidence="2" key="1">
    <citation type="submission" date="2019-12" db="EMBL/GenBank/DDBJ databases">
        <title>Genome sequencing and annotation of Brassica cretica.</title>
        <authorList>
            <person name="Studholme D.J."/>
            <person name="Sarris P."/>
        </authorList>
    </citation>
    <scope>NUCLEOTIDE SEQUENCE</scope>
    <source>
        <strain evidence="2">PFS-109/04</strain>
        <tissue evidence="2">Leaf</tissue>
    </source>
</reference>
<evidence type="ECO:0000313" key="2">
    <source>
        <dbReference type="EMBL" id="KAF3599370.1"/>
    </source>
</evidence>
<feature type="compositionally biased region" description="Polar residues" evidence="1">
    <location>
        <begin position="98"/>
        <end position="111"/>
    </location>
</feature>
<feature type="region of interest" description="Disordered" evidence="1">
    <location>
        <begin position="217"/>
        <end position="238"/>
    </location>
</feature>